<organism evidence="2 3">
    <name type="scientific">Salisediminibacterium halotolerans</name>
    <dbReference type="NCBI Taxonomy" id="517425"/>
    <lineage>
        <taxon>Bacteria</taxon>
        <taxon>Bacillati</taxon>
        <taxon>Bacillota</taxon>
        <taxon>Bacilli</taxon>
        <taxon>Bacillales</taxon>
        <taxon>Bacillaceae</taxon>
        <taxon>Salisediminibacterium</taxon>
    </lineage>
</organism>
<dbReference type="Pfam" id="PF02559">
    <property type="entry name" value="CarD_TRCF_RID"/>
    <property type="match status" value="1"/>
</dbReference>
<dbReference type="InterPro" id="IPR003711">
    <property type="entry name" value="CarD-like/TRCF_RID"/>
</dbReference>
<evidence type="ECO:0000259" key="1">
    <source>
        <dbReference type="SMART" id="SM01058"/>
    </source>
</evidence>
<dbReference type="InterPro" id="IPR052531">
    <property type="entry name" value="CarD-like_regulator"/>
</dbReference>
<dbReference type="InterPro" id="IPR036101">
    <property type="entry name" value="CarD-like/TRCF_RID_sf"/>
</dbReference>
<dbReference type="EMBL" id="FOGV01000006">
    <property type="protein sequence ID" value="SER81123.1"/>
    <property type="molecule type" value="Genomic_DNA"/>
</dbReference>
<dbReference type="InterPro" id="IPR048792">
    <property type="entry name" value="CarD_C"/>
</dbReference>
<protein>
    <submittedName>
        <fullName evidence="2">CarD family transcriptional regulator</fullName>
    </submittedName>
</protein>
<sequence>MFSVGDHVVYPYHGAGKVQDIEEKEILGKKLNYFIVFFPLNNVTLMLPENKIGDSGLRSVIQESELAALRDALTANEAMPPENKSRSYSRENELLLKTGSIFDAAHVIAQLTAKEASRTNGLHIEDRKNLDRAQQFVLSELKAVPFLTDSEAVHFLERHRQHTP</sequence>
<proteinExistence type="predicted"/>
<dbReference type="Gene3D" id="1.20.58.1290">
    <property type="entry name" value="CarD-like, C-terminal domain"/>
    <property type="match status" value="1"/>
</dbReference>
<gene>
    <name evidence="2" type="ORF">SAMN05444126_10684</name>
</gene>
<accession>A0A1H9S9S0</accession>
<dbReference type="SMART" id="SM01058">
    <property type="entry name" value="CarD_TRCF"/>
    <property type="match status" value="1"/>
</dbReference>
<name>A0A1H9S9S0_9BACI</name>
<comment type="caution">
    <text evidence="2">The sequence shown here is derived from an EMBL/GenBank/DDBJ whole genome shotgun (WGS) entry which is preliminary data.</text>
</comment>
<dbReference type="RefSeq" id="WP_093072376.1">
    <property type="nucleotide sequence ID" value="NZ_FOGV01000006.1"/>
</dbReference>
<dbReference type="Pfam" id="PF21095">
    <property type="entry name" value="CarD_C"/>
    <property type="match status" value="1"/>
</dbReference>
<dbReference type="SUPFAM" id="SSF141259">
    <property type="entry name" value="CarD-like"/>
    <property type="match status" value="1"/>
</dbReference>
<dbReference type="PANTHER" id="PTHR38447:SF1">
    <property type="entry name" value="RNA POLYMERASE-BINDING TRANSCRIPTION FACTOR CARD"/>
    <property type="match status" value="1"/>
</dbReference>
<dbReference type="AlphaFoldDB" id="A0A1H9S9S0"/>
<dbReference type="Gene3D" id="2.40.10.170">
    <property type="match status" value="1"/>
</dbReference>
<dbReference type="Proteomes" id="UP000199318">
    <property type="component" value="Unassembled WGS sequence"/>
</dbReference>
<evidence type="ECO:0000313" key="3">
    <source>
        <dbReference type="Proteomes" id="UP000199318"/>
    </source>
</evidence>
<reference evidence="3" key="1">
    <citation type="submission" date="2016-10" db="EMBL/GenBank/DDBJ databases">
        <authorList>
            <person name="de Groot N.N."/>
        </authorList>
    </citation>
    <scope>NUCLEOTIDE SEQUENCE [LARGE SCALE GENOMIC DNA]</scope>
    <source>
        <strain evidence="3">10nlg</strain>
    </source>
</reference>
<dbReference type="OrthoDB" id="9786074at2"/>
<dbReference type="STRING" id="1464123.SAMN05444126_10684"/>
<dbReference type="InterPro" id="IPR042215">
    <property type="entry name" value="CarD-like_C"/>
</dbReference>
<feature type="domain" description="CarD-like/TRCF RNAP-interacting" evidence="1">
    <location>
        <begin position="1"/>
        <end position="112"/>
    </location>
</feature>
<dbReference type="PANTHER" id="PTHR38447">
    <property type="entry name" value="TRANSCRIPTION FACTOR YDEB-RELATED"/>
    <property type="match status" value="1"/>
</dbReference>
<keyword evidence="3" id="KW-1185">Reference proteome</keyword>
<dbReference type="GO" id="GO:0009303">
    <property type="term" value="P:rRNA transcription"/>
    <property type="evidence" value="ECO:0007669"/>
    <property type="project" value="TreeGrafter"/>
</dbReference>
<evidence type="ECO:0000313" key="2">
    <source>
        <dbReference type="EMBL" id="SER81123.1"/>
    </source>
</evidence>